<dbReference type="InterPro" id="IPR050490">
    <property type="entry name" value="Bact_solute-bd_prot1"/>
</dbReference>
<feature type="transmembrane region" description="Helical" evidence="5">
    <location>
        <begin position="12"/>
        <end position="30"/>
    </location>
</feature>
<organism evidence="6 7">
    <name type="scientific">Lactiplantibacillus fabifermentans DSM 21115</name>
    <dbReference type="NCBI Taxonomy" id="1413187"/>
    <lineage>
        <taxon>Bacteria</taxon>
        <taxon>Bacillati</taxon>
        <taxon>Bacillota</taxon>
        <taxon>Bacilli</taxon>
        <taxon>Lactobacillales</taxon>
        <taxon>Lactobacillaceae</taxon>
        <taxon>Lactiplantibacillus</taxon>
    </lineage>
</organism>
<evidence type="ECO:0000256" key="5">
    <source>
        <dbReference type="SAM" id="Phobius"/>
    </source>
</evidence>
<gene>
    <name evidence="6" type="ORF">DY78_GL002607</name>
</gene>
<protein>
    <submittedName>
        <fullName evidence="6">Glycerol-3-phosphate binding protein</fullName>
    </submittedName>
</protein>
<keyword evidence="5" id="KW-0812">Transmembrane</keyword>
<dbReference type="InterPro" id="IPR006059">
    <property type="entry name" value="SBP"/>
</dbReference>
<dbReference type="PANTHER" id="PTHR43649">
    <property type="entry name" value="ARABINOSE-BINDING PROTEIN-RELATED"/>
    <property type="match status" value="1"/>
</dbReference>
<evidence type="ECO:0000256" key="1">
    <source>
        <dbReference type="ARBA" id="ARBA00004196"/>
    </source>
</evidence>
<dbReference type="SUPFAM" id="SSF53850">
    <property type="entry name" value="Periplasmic binding protein-like II"/>
    <property type="match status" value="1"/>
</dbReference>
<dbReference type="Gene3D" id="3.40.190.10">
    <property type="entry name" value="Periplasmic binding protein-like II"/>
    <property type="match status" value="2"/>
</dbReference>
<keyword evidence="4" id="KW-0732">Signal</keyword>
<dbReference type="AlphaFoldDB" id="A0A0R2NZH1"/>
<comment type="subcellular location">
    <subcellularLocation>
        <location evidence="1">Cell envelope</location>
    </subcellularLocation>
</comment>
<evidence type="ECO:0000256" key="2">
    <source>
        <dbReference type="ARBA" id="ARBA00008520"/>
    </source>
</evidence>
<sequence>MKNIGAFFKRYWQICTGVLVVILAIGIFGYSRSQVQAASNGRTKVVFWHEMKGPGQKQLNGFIDEFNKKQTKYEVVPQFQGSYNAVIQKIMNTHGTAASPALFQSMDISTSQMYHSGYTVPVQKFIDKENYDISQIASVARGVATRNNTLLAMPFNTSQTTLYYNAGLLKKYNITPPPVNPTYSDITRVSTQLYERSHHQVKGISVEAYSWLFEQFLSNANEEFANKHDGHTGISTKVNFTGPTAIKSMTWVQDRVKNGDFMNFGSHKNEMAAFLSNKLGIYMQTSADMSALAKGLGKNLGVTYYPRPDGQKANGISVGGASLWIANDKSEAVQQGAWEFTKFLVNAKNQAKWEKATGYLAINRDSQKESVLQKSYAKLPMLKVPGDQLRSAQANYTNSGIFVDGVVAARSLVENAMQQIYAGKDVYKSLKVAEDAYNKTLAANNLANGWTKGKS</sequence>
<dbReference type="PANTHER" id="PTHR43649:SF31">
    <property type="entry name" value="SN-GLYCEROL-3-PHOSPHATE-BINDING PERIPLASMIC PROTEIN UGPB"/>
    <property type="match status" value="1"/>
</dbReference>
<dbReference type="GO" id="GO:0030313">
    <property type="term" value="C:cell envelope"/>
    <property type="evidence" value="ECO:0007669"/>
    <property type="project" value="UniProtKB-SubCell"/>
</dbReference>
<dbReference type="EMBL" id="AYGX02000051">
    <property type="protein sequence ID" value="KRO28170.1"/>
    <property type="molecule type" value="Genomic_DNA"/>
</dbReference>
<comment type="similarity">
    <text evidence="2">Belongs to the bacterial solute-binding protein 1 family.</text>
</comment>
<reference evidence="6 7" key="1">
    <citation type="journal article" date="2015" name="Genome Announc.">
        <title>Expanding the biotechnology potential of lactobacilli through comparative genomics of 213 strains and associated genera.</title>
        <authorList>
            <person name="Sun Z."/>
            <person name="Harris H.M."/>
            <person name="McCann A."/>
            <person name="Guo C."/>
            <person name="Argimon S."/>
            <person name="Zhang W."/>
            <person name="Yang X."/>
            <person name="Jeffery I.B."/>
            <person name="Cooney J.C."/>
            <person name="Kagawa T.F."/>
            <person name="Liu W."/>
            <person name="Song Y."/>
            <person name="Salvetti E."/>
            <person name="Wrobel A."/>
            <person name="Rasinkangas P."/>
            <person name="Parkhill J."/>
            <person name="Rea M.C."/>
            <person name="O'Sullivan O."/>
            <person name="Ritari J."/>
            <person name="Douillard F.P."/>
            <person name="Paul Ross R."/>
            <person name="Yang R."/>
            <person name="Briner A.E."/>
            <person name="Felis G.E."/>
            <person name="de Vos W.M."/>
            <person name="Barrangou R."/>
            <person name="Klaenhammer T.R."/>
            <person name="Caufield P.W."/>
            <person name="Cui Y."/>
            <person name="Zhang H."/>
            <person name="O'Toole P.W."/>
        </authorList>
    </citation>
    <scope>NUCLEOTIDE SEQUENCE [LARGE SCALE GENOMIC DNA]</scope>
    <source>
        <strain evidence="6 7">DSM 21115</strain>
    </source>
</reference>
<evidence type="ECO:0000256" key="4">
    <source>
        <dbReference type="ARBA" id="ARBA00022729"/>
    </source>
</evidence>
<keyword evidence="5" id="KW-1133">Transmembrane helix</keyword>
<comment type="caution">
    <text evidence="6">The sequence shown here is derived from an EMBL/GenBank/DDBJ whole genome shotgun (WGS) entry which is preliminary data.</text>
</comment>
<accession>A0A0R2NZH1</accession>
<evidence type="ECO:0000256" key="3">
    <source>
        <dbReference type="ARBA" id="ARBA00022448"/>
    </source>
</evidence>
<keyword evidence="5" id="KW-0472">Membrane</keyword>
<keyword evidence="3" id="KW-0813">Transport</keyword>
<name>A0A0R2NZH1_9LACO</name>
<dbReference type="Proteomes" id="UP000050920">
    <property type="component" value="Unassembled WGS sequence"/>
</dbReference>
<evidence type="ECO:0000313" key="6">
    <source>
        <dbReference type="EMBL" id="KRO28170.1"/>
    </source>
</evidence>
<dbReference type="Pfam" id="PF13416">
    <property type="entry name" value="SBP_bac_8"/>
    <property type="match status" value="1"/>
</dbReference>
<proteinExistence type="inferred from homology"/>
<keyword evidence="7" id="KW-1185">Reference proteome</keyword>
<dbReference type="RefSeq" id="WP_024625661.1">
    <property type="nucleotide sequence ID" value="NZ_AYGX02000051.1"/>
</dbReference>
<evidence type="ECO:0000313" key="7">
    <source>
        <dbReference type="Proteomes" id="UP000050920"/>
    </source>
</evidence>